<dbReference type="GO" id="GO:0005737">
    <property type="term" value="C:cytoplasm"/>
    <property type="evidence" value="ECO:0007669"/>
    <property type="project" value="UniProtKB-SubCell"/>
</dbReference>
<dbReference type="SMART" id="SM00360">
    <property type="entry name" value="RRM"/>
    <property type="match status" value="2"/>
</dbReference>
<protein>
    <submittedName>
        <fullName evidence="8">RNA-binding protein Musashi homolog 2</fullName>
    </submittedName>
</protein>
<dbReference type="InterPro" id="IPR012677">
    <property type="entry name" value="Nucleotide-bd_a/b_plait_sf"/>
</dbReference>
<dbReference type="PANTHER" id="PTHR48032">
    <property type="entry name" value="RNA-BINDING PROTEIN MUSASHI HOMOLOG RBP6"/>
    <property type="match status" value="1"/>
</dbReference>
<keyword evidence="2" id="KW-0963">Cytoplasm</keyword>
<dbReference type="SUPFAM" id="SSF54928">
    <property type="entry name" value="RNA-binding domain, RBD"/>
    <property type="match status" value="2"/>
</dbReference>
<organism evidence="8 9">
    <name type="scientific">Geodia barretti</name>
    <name type="common">Barrett's horny sponge</name>
    <dbReference type="NCBI Taxonomy" id="519541"/>
    <lineage>
        <taxon>Eukaryota</taxon>
        <taxon>Metazoa</taxon>
        <taxon>Porifera</taxon>
        <taxon>Demospongiae</taxon>
        <taxon>Heteroscleromorpha</taxon>
        <taxon>Tetractinellida</taxon>
        <taxon>Astrophorina</taxon>
        <taxon>Geodiidae</taxon>
        <taxon>Geodia</taxon>
    </lineage>
</organism>
<sequence>MPVPTDTAAAADERVPATASEGAPACPAETVSSGGEENGGASSPVGSLSESCRAELETGSAGEKQASKIFIGGLNWQTTPDTLKEFFEAHFGDVAECNIMRDQVTKKSRGFGFITFAKAETVDKVLKAHDVEPIYIDDKQIDPKIAVPPKKVSNRVSPQVHVKRIFVGGLSSDTTEADMKDYFEEFGEVTEVQLMFDRNTNRHRGFGFVSFKDEEPADKVCSIQFHDIRGKRVEVKVAQTKEEMQSRGRTITNRPPAPNYGYPVPSFGHYYHGNYHYGNHTHTRTQNEERE</sequence>
<evidence type="ECO:0000256" key="6">
    <source>
        <dbReference type="SAM" id="MobiDB-lite"/>
    </source>
</evidence>
<comment type="caution">
    <text evidence="8">The sequence shown here is derived from an EMBL/GenBank/DDBJ whole genome shotgun (WGS) entry which is preliminary data.</text>
</comment>
<dbReference type="InterPro" id="IPR000504">
    <property type="entry name" value="RRM_dom"/>
</dbReference>
<comment type="subcellular location">
    <subcellularLocation>
        <location evidence="1">Cytoplasm</location>
    </subcellularLocation>
</comment>
<proteinExistence type="predicted"/>
<feature type="domain" description="RRM" evidence="7">
    <location>
        <begin position="67"/>
        <end position="148"/>
    </location>
</feature>
<feature type="region of interest" description="Disordered" evidence="6">
    <location>
        <begin position="1"/>
        <end position="60"/>
    </location>
</feature>
<evidence type="ECO:0000256" key="2">
    <source>
        <dbReference type="ARBA" id="ARBA00022490"/>
    </source>
</evidence>
<feature type="compositionally biased region" description="Low complexity" evidence="6">
    <location>
        <begin position="32"/>
        <end position="43"/>
    </location>
</feature>
<evidence type="ECO:0000256" key="3">
    <source>
        <dbReference type="ARBA" id="ARBA00022737"/>
    </source>
</evidence>
<evidence type="ECO:0000259" key="7">
    <source>
        <dbReference type="PROSITE" id="PS50102"/>
    </source>
</evidence>
<keyword evidence="4 5" id="KW-0694">RNA-binding</keyword>
<dbReference type="InterPro" id="IPR035979">
    <property type="entry name" value="RBD_domain_sf"/>
</dbReference>
<gene>
    <name evidence="8" type="ORF">GBAR_LOCUS26990</name>
</gene>
<name>A0AA35TJ29_GEOBA</name>
<dbReference type="GO" id="GO:0003729">
    <property type="term" value="F:mRNA binding"/>
    <property type="evidence" value="ECO:0007669"/>
    <property type="project" value="TreeGrafter"/>
</dbReference>
<dbReference type="PROSITE" id="PS50102">
    <property type="entry name" value="RRM"/>
    <property type="match status" value="2"/>
</dbReference>
<keyword evidence="9" id="KW-1185">Reference proteome</keyword>
<evidence type="ECO:0000313" key="9">
    <source>
        <dbReference type="Proteomes" id="UP001174909"/>
    </source>
</evidence>
<dbReference type="Proteomes" id="UP001174909">
    <property type="component" value="Unassembled WGS sequence"/>
</dbReference>
<feature type="domain" description="RRM" evidence="7">
    <location>
        <begin position="163"/>
        <end position="240"/>
    </location>
</feature>
<evidence type="ECO:0000256" key="4">
    <source>
        <dbReference type="ARBA" id="ARBA00022884"/>
    </source>
</evidence>
<evidence type="ECO:0000313" key="8">
    <source>
        <dbReference type="EMBL" id="CAI8049003.1"/>
    </source>
</evidence>
<dbReference type="AlphaFoldDB" id="A0AA35TJ29"/>
<dbReference type="GO" id="GO:0006417">
    <property type="term" value="P:regulation of translation"/>
    <property type="evidence" value="ECO:0007669"/>
    <property type="project" value="TreeGrafter"/>
</dbReference>
<dbReference type="PANTHER" id="PTHR48032:SF18">
    <property type="entry name" value="RRM DOMAIN-CONTAINING PROTEIN"/>
    <property type="match status" value="1"/>
</dbReference>
<reference evidence="8" key="1">
    <citation type="submission" date="2023-03" db="EMBL/GenBank/DDBJ databases">
        <authorList>
            <person name="Steffen K."/>
            <person name="Cardenas P."/>
        </authorList>
    </citation>
    <scope>NUCLEOTIDE SEQUENCE</scope>
</reference>
<keyword evidence="3" id="KW-0677">Repeat</keyword>
<dbReference type="Gene3D" id="3.30.70.330">
    <property type="match status" value="2"/>
</dbReference>
<evidence type="ECO:0000256" key="5">
    <source>
        <dbReference type="PROSITE-ProRule" id="PRU00176"/>
    </source>
</evidence>
<evidence type="ECO:0000256" key="1">
    <source>
        <dbReference type="ARBA" id="ARBA00004496"/>
    </source>
</evidence>
<dbReference type="Pfam" id="PF00076">
    <property type="entry name" value="RRM_1"/>
    <property type="match status" value="2"/>
</dbReference>
<dbReference type="EMBL" id="CASHTH010003769">
    <property type="protein sequence ID" value="CAI8049003.1"/>
    <property type="molecule type" value="Genomic_DNA"/>
</dbReference>
<accession>A0AA35TJ29</accession>